<protein>
    <submittedName>
        <fullName evidence="2">NAD-dependent epimerase/dehydratase family protein</fullName>
    </submittedName>
</protein>
<evidence type="ECO:0000259" key="1">
    <source>
        <dbReference type="Pfam" id="PF01370"/>
    </source>
</evidence>
<sequence length="310" mass="31441">MSPRAVLVSGASGFIGRAVTARLAESGIEVVVALRRQRDIPGAARAVDASDLAAPDPALANAMRGVGTVIHAAGLAHRTGVNPAALAAANVTAASRVAEIAASRGVPRFILVSSAAVFGKTRVDVFTEASEPRPDDSYAHSKLGGEIAVRAALAGTATRLVVVRPCAVVGPGCAGNIPRLARLIGKGLPLPFGAIRNARSFVAIGDLAGLIDAAIRADDPPELAIAAHPEPIGTPDLIRALARGLGRRTILVPLPAALLGAAARAAGKAALWQSFAGSFRADVTIARDRLGFTAATPIETALEMTGTALR</sequence>
<dbReference type="EMBL" id="JAKGBZ010000033">
    <property type="protein sequence ID" value="MCF3947892.1"/>
    <property type="molecule type" value="Genomic_DNA"/>
</dbReference>
<dbReference type="Proteomes" id="UP001521209">
    <property type="component" value="Unassembled WGS sequence"/>
</dbReference>
<accession>A0ABS9E2L8</accession>
<reference evidence="2 3" key="1">
    <citation type="submission" date="2022-01" db="EMBL/GenBank/DDBJ databases">
        <authorList>
            <person name="Won M."/>
            <person name="Kim S.-J."/>
            <person name="Kwon S.-W."/>
        </authorList>
    </citation>
    <scope>NUCLEOTIDE SEQUENCE [LARGE SCALE GENOMIC DNA]</scope>
    <source>
        <strain evidence="2 3">KCTC 23505</strain>
    </source>
</reference>
<dbReference type="PANTHER" id="PTHR48079:SF6">
    <property type="entry name" value="NAD(P)-BINDING DOMAIN-CONTAINING PROTEIN-RELATED"/>
    <property type="match status" value="1"/>
</dbReference>
<gene>
    <name evidence="2" type="ORF">L2A60_14520</name>
</gene>
<comment type="caution">
    <text evidence="2">The sequence shown here is derived from an EMBL/GenBank/DDBJ whole genome shotgun (WGS) entry which is preliminary data.</text>
</comment>
<dbReference type="Gene3D" id="3.40.50.720">
    <property type="entry name" value="NAD(P)-binding Rossmann-like Domain"/>
    <property type="match status" value="1"/>
</dbReference>
<dbReference type="InterPro" id="IPR051783">
    <property type="entry name" value="NAD(P)-dependent_oxidoreduct"/>
</dbReference>
<dbReference type="RefSeq" id="WP_235705187.1">
    <property type="nucleotide sequence ID" value="NZ_JAKGBZ010000033.1"/>
</dbReference>
<feature type="domain" description="NAD-dependent epimerase/dehydratase" evidence="1">
    <location>
        <begin position="6"/>
        <end position="218"/>
    </location>
</feature>
<proteinExistence type="predicted"/>
<dbReference type="InterPro" id="IPR001509">
    <property type="entry name" value="Epimerase_deHydtase"/>
</dbReference>
<dbReference type="Pfam" id="PF01370">
    <property type="entry name" value="Epimerase"/>
    <property type="match status" value="1"/>
</dbReference>
<evidence type="ECO:0000313" key="2">
    <source>
        <dbReference type="EMBL" id="MCF3947892.1"/>
    </source>
</evidence>
<keyword evidence="3" id="KW-1185">Reference proteome</keyword>
<dbReference type="PANTHER" id="PTHR48079">
    <property type="entry name" value="PROTEIN YEEZ"/>
    <property type="match status" value="1"/>
</dbReference>
<dbReference type="SUPFAM" id="SSF51735">
    <property type="entry name" value="NAD(P)-binding Rossmann-fold domains"/>
    <property type="match status" value="1"/>
</dbReference>
<organism evidence="2 3">
    <name type="scientific">Acidiphilium iwatense</name>
    <dbReference type="NCBI Taxonomy" id="768198"/>
    <lineage>
        <taxon>Bacteria</taxon>
        <taxon>Pseudomonadati</taxon>
        <taxon>Pseudomonadota</taxon>
        <taxon>Alphaproteobacteria</taxon>
        <taxon>Acetobacterales</taxon>
        <taxon>Acidocellaceae</taxon>
        <taxon>Acidiphilium</taxon>
    </lineage>
</organism>
<dbReference type="InterPro" id="IPR036291">
    <property type="entry name" value="NAD(P)-bd_dom_sf"/>
</dbReference>
<evidence type="ECO:0000313" key="3">
    <source>
        <dbReference type="Proteomes" id="UP001521209"/>
    </source>
</evidence>
<name>A0ABS9E2L8_9PROT</name>